<dbReference type="Proteomes" id="UP001317532">
    <property type="component" value="Chromosome"/>
</dbReference>
<evidence type="ECO:0000256" key="1">
    <source>
        <dbReference type="SAM" id="MobiDB-lite"/>
    </source>
</evidence>
<evidence type="ECO:0000313" key="4">
    <source>
        <dbReference type="Proteomes" id="UP001317532"/>
    </source>
</evidence>
<evidence type="ECO:0000256" key="2">
    <source>
        <dbReference type="SAM" id="SignalP"/>
    </source>
</evidence>
<dbReference type="RefSeq" id="WP_317996464.1">
    <property type="nucleotide sequence ID" value="NZ_AP025523.1"/>
</dbReference>
<feature type="signal peptide" evidence="2">
    <location>
        <begin position="1"/>
        <end position="19"/>
    </location>
</feature>
<sequence length="152" mass="16252">MTLAASLAATAIPSAPALADGAASTRNIIIGGAAAALLIINHNRKVHQKYAEYDYRQAQTQAEANNAEAAYESERSAYNHQVAINASYKHEVAIQHQEVLRLRHQLAMSERRTQHTASTGSTASGPLVASARLSRPADGTKVATTTYGWGRL</sequence>
<dbReference type="EMBL" id="AP025523">
    <property type="protein sequence ID" value="BDE05426.1"/>
    <property type="molecule type" value="Genomic_DNA"/>
</dbReference>
<keyword evidence="2" id="KW-0732">Signal</keyword>
<gene>
    <name evidence="3" type="ORF">WPS_07020</name>
</gene>
<dbReference type="AlphaFoldDB" id="A0AAN2C8X6"/>
<dbReference type="KEGG" id="vab:WPS_07020"/>
<evidence type="ECO:0000313" key="3">
    <source>
        <dbReference type="EMBL" id="BDE05426.1"/>
    </source>
</evidence>
<accession>A0AAN2C8X6</accession>
<keyword evidence="4" id="KW-1185">Reference proteome</keyword>
<feature type="chain" id="PRO_5042907904" evidence="2">
    <location>
        <begin position="20"/>
        <end position="152"/>
    </location>
</feature>
<feature type="region of interest" description="Disordered" evidence="1">
    <location>
        <begin position="109"/>
        <end position="136"/>
    </location>
</feature>
<protein>
    <submittedName>
        <fullName evidence="3">Uncharacterized protein</fullName>
    </submittedName>
</protein>
<organism evidence="3 4">
    <name type="scientific">Vulcanimicrobium alpinum</name>
    <dbReference type="NCBI Taxonomy" id="3016050"/>
    <lineage>
        <taxon>Bacteria</taxon>
        <taxon>Bacillati</taxon>
        <taxon>Vulcanimicrobiota</taxon>
        <taxon>Vulcanimicrobiia</taxon>
        <taxon>Vulcanimicrobiales</taxon>
        <taxon>Vulcanimicrobiaceae</taxon>
        <taxon>Vulcanimicrobium</taxon>
    </lineage>
</organism>
<name>A0AAN2C8X6_UNVUL</name>
<feature type="compositionally biased region" description="Polar residues" evidence="1">
    <location>
        <begin position="115"/>
        <end position="124"/>
    </location>
</feature>
<proteinExistence type="predicted"/>
<reference evidence="3 4" key="1">
    <citation type="journal article" date="2022" name="ISME Commun">
        <title>Vulcanimicrobium alpinus gen. nov. sp. nov., the first cultivated representative of the candidate phylum 'Eremiobacterota', is a metabolically versatile aerobic anoxygenic phototroph.</title>
        <authorList>
            <person name="Yabe S."/>
            <person name="Muto K."/>
            <person name="Abe K."/>
            <person name="Yokota A."/>
            <person name="Staudigel H."/>
            <person name="Tebo B.M."/>
        </authorList>
    </citation>
    <scope>NUCLEOTIDE SEQUENCE [LARGE SCALE GENOMIC DNA]</scope>
    <source>
        <strain evidence="3 4">WC8-2</strain>
    </source>
</reference>